<dbReference type="Gene3D" id="3.30.1580.10">
    <property type="entry name" value="Head-to-tail joining protein W"/>
    <property type="match status" value="1"/>
</dbReference>
<dbReference type="EMBL" id="FOMJ01000007">
    <property type="protein sequence ID" value="SFD67737.1"/>
    <property type="molecule type" value="Genomic_DNA"/>
</dbReference>
<proteinExistence type="predicted"/>
<dbReference type="AlphaFoldDB" id="A0A1I1UAG9"/>
<sequence length="75" mass="8295">MATQADLDAIDAAITRIITGEQVTQVSYEGYTAQFTSASLPQLRAERARVAQLVAAEDGTRRRPRVLRSRYRSGL</sequence>
<dbReference type="InterPro" id="IPR004174">
    <property type="entry name" value="GpW"/>
</dbReference>
<evidence type="ECO:0000313" key="2">
    <source>
        <dbReference type="Proteomes" id="UP000198611"/>
    </source>
</evidence>
<evidence type="ECO:0000313" key="1">
    <source>
        <dbReference type="EMBL" id="SFD67737.1"/>
    </source>
</evidence>
<dbReference type="RefSeq" id="WP_093428720.1">
    <property type="nucleotide sequence ID" value="NZ_FOMJ01000007.1"/>
</dbReference>
<dbReference type="Proteomes" id="UP000198611">
    <property type="component" value="Unassembled WGS sequence"/>
</dbReference>
<accession>A0A1I1UAG9</accession>
<gene>
    <name evidence="1" type="ORF">SAMN05660831_02086</name>
</gene>
<dbReference type="GO" id="GO:0019058">
    <property type="term" value="P:viral life cycle"/>
    <property type="evidence" value="ECO:0007669"/>
    <property type="project" value="InterPro"/>
</dbReference>
<reference evidence="1 2" key="1">
    <citation type="submission" date="2016-10" db="EMBL/GenBank/DDBJ databases">
        <authorList>
            <person name="de Groot N.N."/>
        </authorList>
    </citation>
    <scope>NUCLEOTIDE SEQUENCE [LARGE SCALE GENOMIC DNA]</scope>
    <source>
        <strain evidence="1 2">HL3</strain>
    </source>
</reference>
<name>A0A1I1UAG9_9GAMM</name>
<dbReference type="Pfam" id="PF02831">
    <property type="entry name" value="gpW"/>
    <property type="match status" value="1"/>
</dbReference>
<keyword evidence="2" id="KW-1185">Reference proteome</keyword>
<dbReference type="SUPFAM" id="SSF64210">
    <property type="entry name" value="Head-to-tail joining protein W, gpW"/>
    <property type="match status" value="1"/>
</dbReference>
<dbReference type="InterPro" id="IPR036626">
    <property type="entry name" value="GpW_sf"/>
</dbReference>
<dbReference type="STRING" id="1123397.SAMN05660831_02086"/>
<organism evidence="1 2">
    <name type="scientific">Thiohalospira halophila DSM 15071</name>
    <dbReference type="NCBI Taxonomy" id="1123397"/>
    <lineage>
        <taxon>Bacteria</taxon>
        <taxon>Pseudomonadati</taxon>
        <taxon>Pseudomonadota</taxon>
        <taxon>Gammaproteobacteria</taxon>
        <taxon>Thiohalospirales</taxon>
        <taxon>Thiohalospiraceae</taxon>
        <taxon>Thiohalospira</taxon>
    </lineage>
</organism>
<protein>
    <submittedName>
        <fullName evidence="1">GpW protein</fullName>
    </submittedName>
</protein>